<sequence>MNHHELAAKYGDKILMVDSSQLINKPSETSSFTPMRSHL</sequence>
<name>A0ABU0U1P6_9SPHI</name>
<reference evidence="1 2" key="1">
    <citation type="submission" date="2023-07" db="EMBL/GenBank/DDBJ databases">
        <title>Functional and genomic diversity of the sorghum phyllosphere microbiome.</title>
        <authorList>
            <person name="Shade A."/>
        </authorList>
    </citation>
    <scope>NUCLEOTIDE SEQUENCE [LARGE SCALE GENOMIC DNA]</scope>
    <source>
        <strain evidence="1 2">SORGH_AS_0892</strain>
    </source>
</reference>
<proteinExistence type="predicted"/>
<gene>
    <name evidence="1" type="ORF">QE382_000852</name>
</gene>
<accession>A0ABU0U1P6</accession>
<organism evidence="1 2">
    <name type="scientific">Sphingobacterium zeae</name>
    <dbReference type="NCBI Taxonomy" id="1776859"/>
    <lineage>
        <taxon>Bacteria</taxon>
        <taxon>Pseudomonadati</taxon>
        <taxon>Bacteroidota</taxon>
        <taxon>Sphingobacteriia</taxon>
        <taxon>Sphingobacteriales</taxon>
        <taxon>Sphingobacteriaceae</taxon>
        <taxon>Sphingobacterium</taxon>
    </lineage>
</organism>
<dbReference type="EMBL" id="JAUTBA010000001">
    <property type="protein sequence ID" value="MDQ1148868.1"/>
    <property type="molecule type" value="Genomic_DNA"/>
</dbReference>
<evidence type="ECO:0000313" key="2">
    <source>
        <dbReference type="Proteomes" id="UP001244640"/>
    </source>
</evidence>
<dbReference type="Proteomes" id="UP001244640">
    <property type="component" value="Unassembled WGS sequence"/>
</dbReference>
<keyword evidence="2" id="KW-1185">Reference proteome</keyword>
<comment type="caution">
    <text evidence="1">The sequence shown here is derived from an EMBL/GenBank/DDBJ whole genome shotgun (WGS) entry which is preliminary data.</text>
</comment>
<evidence type="ECO:0000313" key="1">
    <source>
        <dbReference type="EMBL" id="MDQ1148868.1"/>
    </source>
</evidence>
<protein>
    <submittedName>
        <fullName evidence="1">Uncharacterized protein</fullName>
    </submittedName>
</protein>